<keyword evidence="2" id="KW-1185">Reference proteome</keyword>
<name>A0A7J8DI50_ROUAE</name>
<dbReference type="EMBL" id="JACASE010000012">
    <property type="protein sequence ID" value="KAF6422706.1"/>
    <property type="molecule type" value="Genomic_DNA"/>
</dbReference>
<evidence type="ECO:0000313" key="2">
    <source>
        <dbReference type="Proteomes" id="UP000593571"/>
    </source>
</evidence>
<gene>
    <name evidence="1" type="ORF">HJG63_008542</name>
</gene>
<reference evidence="1 2" key="1">
    <citation type="journal article" date="2020" name="Nature">
        <title>Six reference-quality genomes reveal evolution of bat adaptations.</title>
        <authorList>
            <person name="Jebb D."/>
            <person name="Huang Z."/>
            <person name="Pippel M."/>
            <person name="Hughes G.M."/>
            <person name="Lavrichenko K."/>
            <person name="Devanna P."/>
            <person name="Winkler S."/>
            <person name="Jermiin L.S."/>
            <person name="Skirmuntt E.C."/>
            <person name="Katzourakis A."/>
            <person name="Burkitt-Gray L."/>
            <person name="Ray D.A."/>
            <person name="Sullivan K.A.M."/>
            <person name="Roscito J.G."/>
            <person name="Kirilenko B.M."/>
            <person name="Davalos L.M."/>
            <person name="Corthals A.P."/>
            <person name="Power M.L."/>
            <person name="Jones G."/>
            <person name="Ransome R.D."/>
            <person name="Dechmann D.K.N."/>
            <person name="Locatelli A.G."/>
            <person name="Puechmaille S.J."/>
            <person name="Fedrigo O."/>
            <person name="Jarvis E.D."/>
            <person name="Hiller M."/>
            <person name="Vernes S.C."/>
            <person name="Myers E.W."/>
            <person name="Teeling E.C."/>
        </authorList>
    </citation>
    <scope>NUCLEOTIDE SEQUENCE [LARGE SCALE GENOMIC DNA]</scope>
    <source>
        <strain evidence="1">MRouAeg1</strain>
        <tissue evidence="1">Muscle</tissue>
    </source>
</reference>
<sequence length="136" mass="15274">MTFWMQPDGVRHGTGVCASVIWGRKTNLWSLQPSPAQRTFLYRVHSALEIEDASPLAMILKRVMPPPHGECGHQPCPLKTAAGFLPALPLAETSFAPKGRHLFMWVYSYQVLCMCICTCNYPTNHTPLFLCPCARR</sequence>
<dbReference type="AlphaFoldDB" id="A0A7J8DI50"/>
<comment type="caution">
    <text evidence="1">The sequence shown here is derived from an EMBL/GenBank/DDBJ whole genome shotgun (WGS) entry which is preliminary data.</text>
</comment>
<protein>
    <submittedName>
        <fullName evidence="1">Uncharacterized protein</fullName>
    </submittedName>
</protein>
<evidence type="ECO:0000313" key="1">
    <source>
        <dbReference type="EMBL" id="KAF6422706.1"/>
    </source>
</evidence>
<accession>A0A7J8DI50</accession>
<proteinExistence type="predicted"/>
<dbReference type="Proteomes" id="UP000593571">
    <property type="component" value="Unassembled WGS sequence"/>
</dbReference>
<organism evidence="1 2">
    <name type="scientific">Rousettus aegyptiacus</name>
    <name type="common">Egyptian fruit bat</name>
    <name type="synonym">Pteropus aegyptiacus</name>
    <dbReference type="NCBI Taxonomy" id="9407"/>
    <lineage>
        <taxon>Eukaryota</taxon>
        <taxon>Metazoa</taxon>
        <taxon>Chordata</taxon>
        <taxon>Craniata</taxon>
        <taxon>Vertebrata</taxon>
        <taxon>Euteleostomi</taxon>
        <taxon>Mammalia</taxon>
        <taxon>Eutheria</taxon>
        <taxon>Laurasiatheria</taxon>
        <taxon>Chiroptera</taxon>
        <taxon>Yinpterochiroptera</taxon>
        <taxon>Pteropodoidea</taxon>
        <taxon>Pteropodidae</taxon>
        <taxon>Rousettinae</taxon>
        <taxon>Rousettus</taxon>
    </lineage>
</organism>